<feature type="compositionally biased region" description="Pro residues" evidence="1">
    <location>
        <begin position="257"/>
        <end position="266"/>
    </location>
</feature>
<keyword evidence="4" id="KW-1185">Reference proteome</keyword>
<reference evidence="3 4" key="1">
    <citation type="submission" date="2019-01" db="EMBL/GenBank/DDBJ databases">
        <authorList>
            <person name="Chen W.-M."/>
        </authorList>
    </citation>
    <scope>NUCLEOTIDE SEQUENCE [LARGE SCALE GENOMIC DNA]</scope>
    <source>
        <strain evidence="3 4">CCP-18</strain>
    </source>
</reference>
<evidence type="ECO:0000256" key="1">
    <source>
        <dbReference type="SAM" id="MobiDB-lite"/>
    </source>
</evidence>
<dbReference type="Proteomes" id="UP000288587">
    <property type="component" value="Unassembled WGS sequence"/>
</dbReference>
<dbReference type="SUPFAM" id="SSF47413">
    <property type="entry name" value="lambda repressor-like DNA-binding domains"/>
    <property type="match status" value="1"/>
</dbReference>
<dbReference type="InterPro" id="IPR001387">
    <property type="entry name" value="Cro/C1-type_HTH"/>
</dbReference>
<feature type="region of interest" description="Disordered" evidence="1">
    <location>
        <begin position="247"/>
        <end position="266"/>
    </location>
</feature>
<feature type="domain" description="HTH cro/C1-type" evidence="2">
    <location>
        <begin position="10"/>
        <end position="65"/>
    </location>
</feature>
<organism evidence="3 4">
    <name type="scientific">Inhella crocodyli</name>
    <dbReference type="NCBI Taxonomy" id="2499851"/>
    <lineage>
        <taxon>Bacteria</taxon>
        <taxon>Pseudomonadati</taxon>
        <taxon>Pseudomonadota</taxon>
        <taxon>Betaproteobacteria</taxon>
        <taxon>Burkholderiales</taxon>
        <taxon>Sphaerotilaceae</taxon>
        <taxon>Inhella</taxon>
    </lineage>
</organism>
<dbReference type="CDD" id="cd00093">
    <property type="entry name" value="HTH_XRE"/>
    <property type="match status" value="1"/>
</dbReference>
<protein>
    <submittedName>
        <fullName evidence="3">XRE family transcriptional regulator</fullName>
    </submittedName>
</protein>
<dbReference type="AlphaFoldDB" id="A0A3S2UFW2"/>
<dbReference type="OrthoDB" id="5298444at2"/>
<evidence type="ECO:0000259" key="2">
    <source>
        <dbReference type="SMART" id="SM00530"/>
    </source>
</evidence>
<evidence type="ECO:0000313" key="3">
    <source>
        <dbReference type="EMBL" id="RVT84766.1"/>
    </source>
</evidence>
<dbReference type="Pfam" id="PF13443">
    <property type="entry name" value="HTH_26"/>
    <property type="match status" value="1"/>
</dbReference>
<dbReference type="RefSeq" id="WP_127683168.1">
    <property type="nucleotide sequence ID" value="NZ_SACM01000003.1"/>
</dbReference>
<evidence type="ECO:0000313" key="4">
    <source>
        <dbReference type="Proteomes" id="UP000288587"/>
    </source>
</evidence>
<gene>
    <name evidence="3" type="ORF">EOD73_11605</name>
</gene>
<accession>A0A3S2UFW2</accession>
<proteinExistence type="predicted"/>
<name>A0A3S2UFW2_9BURK</name>
<dbReference type="InterPro" id="IPR010982">
    <property type="entry name" value="Lambda_DNA-bd_dom_sf"/>
</dbReference>
<dbReference type="SMART" id="SM00530">
    <property type="entry name" value="HTH_XRE"/>
    <property type="match status" value="1"/>
</dbReference>
<sequence>MSSTRDLIAALKAELKLAGITYAELAQHLDLAESSVKRMFATEGDLPLSRIDEVLRVLKMDFADLARRVADAQPLRRELSEEQEQAVVKNPKLLLMAICCLSQWPFEQVITTYDFDEAEAIGHLAHLDRLGFIELRPLNRYRLLVAKTFRWRPGGPVMRFFREHAVDDYFDCDFDGEGERLMVVHGQIGHNLITAFNERLERVTQDFAQQHLADQRLPPDQRRPYTLVIAVRSWLFGPFAALRRDAAAPARAEPAVPHEPPSPLPR</sequence>
<comment type="caution">
    <text evidence="3">The sequence shown here is derived from an EMBL/GenBank/DDBJ whole genome shotgun (WGS) entry which is preliminary data.</text>
</comment>
<dbReference type="GO" id="GO:0003677">
    <property type="term" value="F:DNA binding"/>
    <property type="evidence" value="ECO:0007669"/>
    <property type="project" value="InterPro"/>
</dbReference>
<dbReference type="EMBL" id="SACM01000003">
    <property type="protein sequence ID" value="RVT84766.1"/>
    <property type="molecule type" value="Genomic_DNA"/>
</dbReference>